<reference evidence="3 4" key="1">
    <citation type="submission" date="2017-03" db="EMBL/GenBank/DDBJ databases">
        <authorList>
            <person name="Afonso C.L."/>
            <person name="Miller P.J."/>
            <person name="Scott M.A."/>
            <person name="Spackman E."/>
            <person name="Goraichik I."/>
            <person name="Dimitrov K.M."/>
            <person name="Suarez D.L."/>
            <person name="Swayne D.E."/>
        </authorList>
    </citation>
    <scope>NUCLEOTIDE SEQUENCE [LARGE SCALE GENOMIC DNA]</scope>
    <source>
        <strain evidence="3 4">CECT 7023</strain>
    </source>
</reference>
<comment type="similarity">
    <text evidence="1">Belongs to the metallo-dependent hydrolases superfamily.</text>
</comment>
<dbReference type="InterPro" id="IPR006680">
    <property type="entry name" value="Amidohydro-rel"/>
</dbReference>
<protein>
    <submittedName>
        <fullName evidence="3">Amidohydrolase</fullName>
    </submittedName>
</protein>
<evidence type="ECO:0000313" key="4">
    <source>
        <dbReference type="Proteomes" id="UP000193900"/>
    </source>
</evidence>
<keyword evidence="3" id="KW-0378">Hydrolase</keyword>
<evidence type="ECO:0000256" key="1">
    <source>
        <dbReference type="ARBA" id="ARBA00038310"/>
    </source>
</evidence>
<dbReference type="Gene3D" id="3.20.20.140">
    <property type="entry name" value="Metal-dependent hydrolases"/>
    <property type="match status" value="1"/>
</dbReference>
<dbReference type="InterPro" id="IPR032466">
    <property type="entry name" value="Metal_Hydrolase"/>
</dbReference>
<accession>A0A1Y5TKT7</accession>
<keyword evidence="4" id="KW-1185">Reference proteome</keyword>
<sequence>MHPDILDTHLHLIDRARLDYPWLSDAPPLDHDWPLADYAAKARRVGISGALHMEVDVADGRIEDETSWIEDLAAEGSFPIRGILAAARPESADFPAWLERTAERPLVKGVRRPLHVVPDDTSRSELFRGNIRRLATAALPFDICVAARQLPLAIELADAAPEVSFVLDHCGVPDIAGGAWDSWAGDIARLAERPNVCAKISGVVAYAGTDWALPGLSRWVDHVARSFGPDRLVWGGDWPVCTLGGGLCTWVAATRAIVADWSADDRAALFAGNATRIWSL</sequence>
<dbReference type="PANTHER" id="PTHR43569">
    <property type="entry name" value="AMIDOHYDROLASE"/>
    <property type="match status" value="1"/>
</dbReference>
<dbReference type="AlphaFoldDB" id="A0A1Y5TKT7"/>
<dbReference type="InterPro" id="IPR052350">
    <property type="entry name" value="Metallo-dep_Lactonases"/>
</dbReference>
<evidence type="ECO:0000313" key="3">
    <source>
        <dbReference type="EMBL" id="SLN62705.1"/>
    </source>
</evidence>
<organism evidence="3 4">
    <name type="scientific">Roseisalinus antarcticus</name>
    <dbReference type="NCBI Taxonomy" id="254357"/>
    <lineage>
        <taxon>Bacteria</taxon>
        <taxon>Pseudomonadati</taxon>
        <taxon>Pseudomonadota</taxon>
        <taxon>Alphaproteobacteria</taxon>
        <taxon>Rhodobacterales</taxon>
        <taxon>Roseobacteraceae</taxon>
        <taxon>Roseisalinus</taxon>
    </lineage>
</organism>
<dbReference type="SUPFAM" id="SSF51556">
    <property type="entry name" value="Metallo-dependent hydrolases"/>
    <property type="match status" value="1"/>
</dbReference>
<name>A0A1Y5TKT7_9RHOB</name>
<dbReference type="Proteomes" id="UP000193900">
    <property type="component" value="Unassembled WGS sequence"/>
</dbReference>
<dbReference type="Pfam" id="PF04909">
    <property type="entry name" value="Amidohydro_2"/>
    <property type="match status" value="1"/>
</dbReference>
<gene>
    <name evidence="3" type="ORF">ROA7023_02925</name>
</gene>
<dbReference type="PANTHER" id="PTHR43569:SF2">
    <property type="entry name" value="AMIDOHYDROLASE-RELATED DOMAIN-CONTAINING PROTEIN"/>
    <property type="match status" value="1"/>
</dbReference>
<dbReference type="OrthoDB" id="9787654at2"/>
<dbReference type="GO" id="GO:0016787">
    <property type="term" value="F:hydrolase activity"/>
    <property type="evidence" value="ECO:0007669"/>
    <property type="project" value="UniProtKB-KW"/>
</dbReference>
<dbReference type="RefSeq" id="WP_085879739.1">
    <property type="nucleotide sequence ID" value="NZ_FWFZ01000016.1"/>
</dbReference>
<evidence type="ECO:0000259" key="2">
    <source>
        <dbReference type="Pfam" id="PF04909"/>
    </source>
</evidence>
<dbReference type="EMBL" id="FWFZ01000016">
    <property type="protein sequence ID" value="SLN62705.1"/>
    <property type="molecule type" value="Genomic_DNA"/>
</dbReference>
<proteinExistence type="inferred from homology"/>
<feature type="domain" description="Amidohydrolase-related" evidence="2">
    <location>
        <begin position="7"/>
        <end position="279"/>
    </location>
</feature>